<dbReference type="Gramene" id="Zm00001eb171430_T001">
    <property type="protein sequence ID" value="Zm00001eb171430_P001"/>
    <property type="gene ID" value="Zm00001eb171430"/>
</dbReference>
<organism evidence="2 3">
    <name type="scientific">Zea mays</name>
    <name type="common">Maize</name>
    <dbReference type="NCBI Taxonomy" id="4577"/>
    <lineage>
        <taxon>Eukaryota</taxon>
        <taxon>Viridiplantae</taxon>
        <taxon>Streptophyta</taxon>
        <taxon>Embryophyta</taxon>
        <taxon>Tracheophyta</taxon>
        <taxon>Spermatophyta</taxon>
        <taxon>Magnoliopsida</taxon>
        <taxon>Liliopsida</taxon>
        <taxon>Poales</taxon>
        <taxon>Poaceae</taxon>
        <taxon>PACMAD clade</taxon>
        <taxon>Panicoideae</taxon>
        <taxon>Andropogonodae</taxon>
        <taxon>Andropogoneae</taxon>
        <taxon>Tripsacinae</taxon>
        <taxon>Zea</taxon>
    </lineage>
</organism>
<feature type="transmembrane region" description="Helical" evidence="1">
    <location>
        <begin position="37"/>
        <end position="56"/>
    </location>
</feature>
<keyword evidence="1" id="KW-0472">Membrane</keyword>
<protein>
    <submittedName>
        <fullName evidence="2">Uncharacterized protein</fullName>
    </submittedName>
</protein>
<evidence type="ECO:0000313" key="2">
    <source>
        <dbReference type="EnsemblPlants" id="Zm00001eb171430_P001"/>
    </source>
</evidence>
<keyword evidence="1" id="KW-1133">Transmembrane helix</keyword>
<accession>A0A804NMH2</accession>
<evidence type="ECO:0000256" key="1">
    <source>
        <dbReference type="SAM" id="Phobius"/>
    </source>
</evidence>
<evidence type="ECO:0000313" key="3">
    <source>
        <dbReference type="Proteomes" id="UP000007305"/>
    </source>
</evidence>
<name>A0A804NMH2_MAIZE</name>
<keyword evidence="3" id="KW-1185">Reference proteome</keyword>
<keyword evidence="1" id="KW-0812">Transmembrane</keyword>
<dbReference type="Proteomes" id="UP000007305">
    <property type="component" value="Chromosome 4"/>
</dbReference>
<reference evidence="2" key="2">
    <citation type="submission" date="2019-07" db="EMBL/GenBank/DDBJ databases">
        <authorList>
            <person name="Seetharam A."/>
            <person name="Woodhouse M."/>
            <person name="Cannon E."/>
        </authorList>
    </citation>
    <scope>NUCLEOTIDE SEQUENCE [LARGE SCALE GENOMIC DNA]</scope>
    <source>
        <strain evidence="2">cv. B73</strain>
    </source>
</reference>
<sequence>MGSVGVVVDEVFATWGTSDGRERPLHSSSRPIDTFDVLVAVLLLTLVSCVFGRVCAGHAEGPNERYDCRRLAPRWCGWRAPRWTVLKWEAKAASPVVEVPAASPPFEEP</sequence>
<proteinExistence type="predicted"/>
<reference evidence="2" key="3">
    <citation type="submission" date="2021-05" db="UniProtKB">
        <authorList>
            <consortium name="EnsemblPlants"/>
        </authorList>
    </citation>
    <scope>IDENTIFICATION</scope>
    <source>
        <strain evidence="2">cv. B73</strain>
    </source>
</reference>
<reference evidence="3" key="1">
    <citation type="journal article" date="2009" name="Science">
        <title>The B73 maize genome: complexity, diversity, and dynamics.</title>
        <authorList>
            <person name="Schnable P.S."/>
            <person name="Ware D."/>
            <person name="Fulton R.S."/>
            <person name="Stein J.C."/>
            <person name="Wei F."/>
            <person name="Pasternak S."/>
            <person name="Liang C."/>
            <person name="Zhang J."/>
            <person name="Fulton L."/>
            <person name="Graves T.A."/>
            <person name="Minx P."/>
            <person name="Reily A.D."/>
            <person name="Courtney L."/>
            <person name="Kruchowski S.S."/>
            <person name="Tomlinson C."/>
            <person name="Strong C."/>
            <person name="Delehaunty K."/>
            <person name="Fronick C."/>
            <person name="Courtney B."/>
            <person name="Rock S.M."/>
            <person name="Belter E."/>
            <person name="Du F."/>
            <person name="Kim K."/>
            <person name="Abbott R.M."/>
            <person name="Cotton M."/>
            <person name="Levy A."/>
            <person name="Marchetto P."/>
            <person name="Ochoa K."/>
            <person name="Jackson S.M."/>
            <person name="Gillam B."/>
            <person name="Chen W."/>
            <person name="Yan L."/>
            <person name="Higginbotham J."/>
            <person name="Cardenas M."/>
            <person name="Waligorski J."/>
            <person name="Applebaum E."/>
            <person name="Phelps L."/>
            <person name="Falcone J."/>
            <person name="Kanchi K."/>
            <person name="Thane T."/>
            <person name="Scimone A."/>
            <person name="Thane N."/>
            <person name="Henke J."/>
            <person name="Wang T."/>
            <person name="Ruppert J."/>
            <person name="Shah N."/>
            <person name="Rotter K."/>
            <person name="Hodges J."/>
            <person name="Ingenthron E."/>
            <person name="Cordes M."/>
            <person name="Kohlberg S."/>
            <person name="Sgro J."/>
            <person name="Delgado B."/>
            <person name="Mead K."/>
            <person name="Chinwalla A."/>
            <person name="Leonard S."/>
            <person name="Crouse K."/>
            <person name="Collura K."/>
            <person name="Kudrna D."/>
            <person name="Currie J."/>
            <person name="He R."/>
            <person name="Angelova A."/>
            <person name="Rajasekar S."/>
            <person name="Mueller T."/>
            <person name="Lomeli R."/>
            <person name="Scara G."/>
            <person name="Ko A."/>
            <person name="Delaney K."/>
            <person name="Wissotski M."/>
            <person name="Lopez G."/>
            <person name="Campos D."/>
            <person name="Braidotti M."/>
            <person name="Ashley E."/>
            <person name="Golser W."/>
            <person name="Kim H."/>
            <person name="Lee S."/>
            <person name="Lin J."/>
            <person name="Dujmic Z."/>
            <person name="Kim W."/>
            <person name="Talag J."/>
            <person name="Zuccolo A."/>
            <person name="Fan C."/>
            <person name="Sebastian A."/>
            <person name="Kramer M."/>
            <person name="Spiegel L."/>
            <person name="Nascimento L."/>
            <person name="Zutavern T."/>
            <person name="Miller B."/>
            <person name="Ambroise C."/>
            <person name="Muller S."/>
            <person name="Spooner W."/>
            <person name="Narechania A."/>
            <person name="Ren L."/>
            <person name="Wei S."/>
            <person name="Kumari S."/>
            <person name="Faga B."/>
            <person name="Levy M.J."/>
            <person name="McMahan L."/>
            <person name="Van Buren P."/>
            <person name="Vaughn M.W."/>
            <person name="Ying K."/>
            <person name="Yeh C.-T."/>
            <person name="Emrich S.J."/>
            <person name="Jia Y."/>
            <person name="Kalyanaraman A."/>
            <person name="Hsia A.-P."/>
            <person name="Barbazuk W.B."/>
            <person name="Baucom R.S."/>
            <person name="Brutnell T.P."/>
            <person name="Carpita N.C."/>
            <person name="Chaparro C."/>
            <person name="Chia J.-M."/>
            <person name="Deragon J.-M."/>
            <person name="Estill J.C."/>
            <person name="Fu Y."/>
            <person name="Jeddeloh J.A."/>
            <person name="Han Y."/>
            <person name="Lee H."/>
            <person name="Li P."/>
            <person name="Lisch D.R."/>
            <person name="Liu S."/>
            <person name="Liu Z."/>
            <person name="Nagel D.H."/>
            <person name="McCann M.C."/>
            <person name="SanMiguel P."/>
            <person name="Myers A.M."/>
            <person name="Nettleton D."/>
            <person name="Nguyen J."/>
            <person name="Penning B.W."/>
            <person name="Ponnala L."/>
            <person name="Schneider K.L."/>
            <person name="Schwartz D.C."/>
            <person name="Sharma A."/>
            <person name="Soderlund C."/>
            <person name="Springer N.M."/>
            <person name="Sun Q."/>
            <person name="Wang H."/>
            <person name="Waterman M."/>
            <person name="Westerman R."/>
            <person name="Wolfgruber T.K."/>
            <person name="Yang L."/>
            <person name="Yu Y."/>
            <person name="Zhang L."/>
            <person name="Zhou S."/>
            <person name="Zhu Q."/>
            <person name="Bennetzen J.L."/>
            <person name="Dawe R.K."/>
            <person name="Jiang J."/>
            <person name="Jiang N."/>
            <person name="Presting G.G."/>
            <person name="Wessler S.R."/>
            <person name="Aluru S."/>
            <person name="Martienssen R.A."/>
            <person name="Clifton S.W."/>
            <person name="McCombie W.R."/>
            <person name="Wing R.A."/>
            <person name="Wilson R.K."/>
        </authorList>
    </citation>
    <scope>NUCLEOTIDE SEQUENCE [LARGE SCALE GENOMIC DNA]</scope>
    <source>
        <strain evidence="3">cv. B73</strain>
    </source>
</reference>
<dbReference type="AlphaFoldDB" id="A0A804NMH2"/>
<dbReference type="EnsemblPlants" id="Zm00001eb171430_T001">
    <property type="protein sequence ID" value="Zm00001eb171430_P001"/>
    <property type="gene ID" value="Zm00001eb171430"/>
</dbReference>
<dbReference type="InParanoid" id="A0A804NMH2"/>